<dbReference type="AlphaFoldDB" id="A0AB38NXS5"/>
<comment type="subcellular location">
    <subcellularLocation>
        <location evidence="1">Cell outer membrane</location>
    </subcellularLocation>
</comment>
<dbReference type="InterPro" id="IPR010130">
    <property type="entry name" value="T1SS_OMP_TolC"/>
</dbReference>
<name>A0AB38NXS5_9VIBR</name>
<dbReference type="GO" id="GO:1990281">
    <property type="term" value="C:efflux pump complex"/>
    <property type="evidence" value="ECO:0007669"/>
    <property type="project" value="TreeGrafter"/>
</dbReference>
<dbReference type="Proteomes" id="UP000308018">
    <property type="component" value="Unassembled WGS sequence"/>
</dbReference>
<keyword evidence="5" id="KW-0812">Transmembrane</keyword>
<sequence length="476" mass="52012">MLVGHSMKKQTSMLTSSVAVNRRTPRSSMKISALAVLVAGALTSYGALAESVSLSELYQQSLDNNPALKSAALAIDSATYGADKVGAAYLPQVDANLAYGVLRNSYTTLNEIDTNAAQASISVGQNLYNAELNAANELSNQQVELSQVSHQVALESLALQVVVGYFNALKAQESLKQTKATQEAIEEQLKQTERQFSLGMIPENDVIDARAQFDLVSASVIVAENEVEKSLDALYELSGNEFSSVYPLNTDRYDANIPTPENALTWQEKAQQFNPEMQIQKQLVELSKQQIELAQAGHQPSLGLVAEYRYTFASEIRRTEMGQSKQQFNSIDDNSTVFAGVAMTLPVYRGGATSNEVQQAKVQYQQALQLQEQSWRSVTRQIRGAEKDLNALISAQQAYANSVHSAERSLVATQQGFEIGSRTIVDVLNGTRQLYAAKQDLTEAQIDFILVSLQLKFLGGELLPEDISAINAGLKR</sequence>
<dbReference type="SUPFAM" id="SSF56954">
    <property type="entry name" value="Outer membrane efflux proteins (OEP)"/>
    <property type="match status" value="1"/>
</dbReference>
<evidence type="ECO:0000256" key="2">
    <source>
        <dbReference type="ARBA" id="ARBA00007613"/>
    </source>
</evidence>
<dbReference type="InterPro" id="IPR003423">
    <property type="entry name" value="OMP_efflux"/>
</dbReference>
<reference evidence="9 10" key="1">
    <citation type="submission" date="2019-04" db="EMBL/GenBank/DDBJ databases">
        <title>A reverse ecology approach based on a biological definition of microbial populations.</title>
        <authorList>
            <person name="Arevalo P."/>
            <person name="Vaninsberghe D."/>
            <person name="Elsherbini J."/>
            <person name="Gore J."/>
            <person name="Polz M."/>
        </authorList>
    </citation>
    <scope>NUCLEOTIDE SEQUENCE [LARGE SCALE GENOMIC DNA]</scope>
    <source>
        <strain evidence="9 10">10N.222.45.A8</strain>
    </source>
</reference>
<accession>A0AB38NXS5</accession>
<evidence type="ECO:0000256" key="8">
    <source>
        <dbReference type="SAM" id="Coils"/>
    </source>
</evidence>
<evidence type="ECO:0000313" key="10">
    <source>
        <dbReference type="Proteomes" id="UP000308018"/>
    </source>
</evidence>
<dbReference type="GO" id="GO:0009279">
    <property type="term" value="C:cell outer membrane"/>
    <property type="evidence" value="ECO:0007669"/>
    <property type="project" value="UniProtKB-SubCell"/>
</dbReference>
<organism evidence="9 10">
    <name type="scientific">Vibrio tasmaniensis</name>
    <dbReference type="NCBI Taxonomy" id="212663"/>
    <lineage>
        <taxon>Bacteria</taxon>
        <taxon>Pseudomonadati</taxon>
        <taxon>Pseudomonadota</taxon>
        <taxon>Gammaproteobacteria</taxon>
        <taxon>Vibrionales</taxon>
        <taxon>Vibrionaceae</taxon>
        <taxon>Vibrio</taxon>
    </lineage>
</organism>
<evidence type="ECO:0000256" key="5">
    <source>
        <dbReference type="ARBA" id="ARBA00022692"/>
    </source>
</evidence>
<protein>
    <submittedName>
        <fullName evidence="9">TolC family outer membrane protein</fullName>
    </submittedName>
</protein>
<keyword evidence="4" id="KW-1134">Transmembrane beta strand</keyword>
<evidence type="ECO:0000313" key="9">
    <source>
        <dbReference type="EMBL" id="TKG37779.1"/>
    </source>
</evidence>
<evidence type="ECO:0000256" key="3">
    <source>
        <dbReference type="ARBA" id="ARBA00022448"/>
    </source>
</evidence>
<evidence type="ECO:0000256" key="7">
    <source>
        <dbReference type="ARBA" id="ARBA00023237"/>
    </source>
</evidence>
<dbReference type="InterPro" id="IPR051906">
    <property type="entry name" value="TolC-like"/>
</dbReference>
<evidence type="ECO:0000256" key="4">
    <source>
        <dbReference type="ARBA" id="ARBA00022452"/>
    </source>
</evidence>
<comment type="caution">
    <text evidence="9">The sequence shown here is derived from an EMBL/GenBank/DDBJ whole genome shotgun (WGS) entry which is preliminary data.</text>
</comment>
<evidence type="ECO:0000256" key="6">
    <source>
        <dbReference type="ARBA" id="ARBA00023136"/>
    </source>
</evidence>
<dbReference type="NCBIfam" id="TIGR01844">
    <property type="entry name" value="type_I_sec_TolC"/>
    <property type="match status" value="1"/>
</dbReference>
<dbReference type="EMBL" id="SYVV01000001">
    <property type="protein sequence ID" value="TKG37779.1"/>
    <property type="molecule type" value="Genomic_DNA"/>
</dbReference>
<dbReference type="Pfam" id="PF02321">
    <property type="entry name" value="OEP"/>
    <property type="match status" value="2"/>
</dbReference>
<dbReference type="PANTHER" id="PTHR30026">
    <property type="entry name" value="OUTER MEMBRANE PROTEIN TOLC"/>
    <property type="match status" value="1"/>
</dbReference>
<dbReference type="Gene3D" id="1.20.1600.10">
    <property type="entry name" value="Outer membrane efflux proteins (OEP)"/>
    <property type="match status" value="1"/>
</dbReference>
<dbReference type="PANTHER" id="PTHR30026:SF20">
    <property type="entry name" value="OUTER MEMBRANE PROTEIN TOLC"/>
    <property type="match status" value="1"/>
</dbReference>
<keyword evidence="3" id="KW-0813">Transport</keyword>
<dbReference type="GO" id="GO:0015288">
    <property type="term" value="F:porin activity"/>
    <property type="evidence" value="ECO:0007669"/>
    <property type="project" value="TreeGrafter"/>
</dbReference>
<keyword evidence="8" id="KW-0175">Coiled coil</keyword>
<feature type="coiled-coil region" evidence="8">
    <location>
        <begin position="168"/>
        <end position="195"/>
    </location>
</feature>
<proteinExistence type="inferred from homology"/>
<dbReference type="GO" id="GO:0015562">
    <property type="term" value="F:efflux transmembrane transporter activity"/>
    <property type="evidence" value="ECO:0007669"/>
    <property type="project" value="InterPro"/>
</dbReference>
<keyword evidence="6" id="KW-0472">Membrane</keyword>
<gene>
    <name evidence="9" type="ORF">FC057_00645</name>
</gene>
<evidence type="ECO:0000256" key="1">
    <source>
        <dbReference type="ARBA" id="ARBA00004442"/>
    </source>
</evidence>
<keyword evidence="7" id="KW-0998">Cell outer membrane</keyword>
<comment type="similarity">
    <text evidence="2">Belongs to the outer membrane factor (OMF) (TC 1.B.17) family.</text>
</comment>